<accession>A0A242NG68</accession>
<gene>
    <name evidence="2" type="ORF">B6C91_11460</name>
    <name evidence="1" type="ORF">B6D08_09885</name>
</gene>
<keyword evidence="3" id="KW-1185">Reference proteome</keyword>
<dbReference type="OrthoDB" id="6626198at2"/>
<evidence type="ECO:0000313" key="3">
    <source>
        <dbReference type="Proteomes" id="UP000194800"/>
    </source>
</evidence>
<organism evidence="1 4">
    <name type="scientific">Gilliamella apicola</name>
    <dbReference type="NCBI Taxonomy" id="1196095"/>
    <lineage>
        <taxon>Bacteria</taxon>
        <taxon>Pseudomonadati</taxon>
        <taxon>Pseudomonadota</taxon>
        <taxon>Gammaproteobacteria</taxon>
        <taxon>Orbales</taxon>
        <taxon>Orbaceae</taxon>
        <taxon>Gilliamella</taxon>
    </lineage>
</organism>
<dbReference type="EMBL" id="NARP01000025">
    <property type="protein sequence ID" value="OTP98809.1"/>
    <property type="molecule type" value="Genomic_DNA"/>
</dbReference>
<comment type="caution">
    <text evidence="1">The sequence shown here is derived from an EMBL/GenBank/DDBJ whole genome shotgun (WGS) entry which is preliminary data.</text>
</comment>
<name>A0A242NG68_9GAMM</name>
<dbReference type="Gene3D" id="3.40.50.2300">
    <property type="match status" value="1"/>
</dbReference>
<evidence type="ECO:0000313" key="1">
    <source>
        <dbReference type="EMBL" id="OTP98809.1"/>
    </source>
</evidence>
<dbReference type="Proteomes" id="UP000194800">
    <property type="component" value="Unassembled WGS sequence"/>
</dbReference>
<evidence type="ECO:0000313" key="2">
    <source>
        <dbReference type="EMBL" id="OTQ08701.1"/>
    </source>
</evidence>
<proteinExistence type="predicted"/>
<dbReference type="AlphaFoldDB" id="A0A242NG68"/>
<protein>
    <submittedName>
        <fullName evidence="1">Uncharacterized protein</fullName>
    </submittedName>
</protein>
<dbReference type="SUPFAM" id="SSF53822">
    <property type="entry name" value="Periplasmic binding protein-like I"/>
    <property type="match status" value="1"/>
</dbReference>
<reference evidence="3 4" key="1">
    <citation type="submission" date="2017-03" db="EMBL/GenBank/DDBJ databases">
        <title>Comparative genomics of honeybee gut symbionts reveal geographically distinct and subgroup specific antibiotic resistance.</title>
        <authorList>
            <person name="Ludvigsen J."/>
            <person name="Porcellato D."/>
            <person name="Labee-Lund T.M."/>
            <person name="Amdam G.V."/>
            <person name="Rudi K."/>
        </authorList>
    </citation>
    <scope>NUCLEOTIDE SEQUENCE [LARGE SCALE GENOMIC DNA]</scope>
    <source>
        <strain evidence="1 4">A-7-12</strain>
        <strain evidence="2 3">A-9-12</strain>
    </source>
</reference>
<dbReference type="InterPro" id="IPR028082">
    <property type="entry name" value="Peripla_BP_I"/>
</dbReference>
<evidence type="ECO:0000313" key="4">
    <source>
        <dbReference type="Proteomes" id="UP000194977"/>
    </source>
</evidence>
<sequence>MQLILLNQRVNPKQKLFTINLDDTDCAYILSTLLSTYKQPLVSIALIVVETLIQQIHYPTLSIPTIYVNGELVIRASSGT</sequence>
<dbReference type="RefSeq" id="WP_086272539.1">
    <property type="nucleotide sequence ID" value="NZ_MZNE01000059.1"/>
</dbReference>
<dbReference type="Proteomes" id="UP000194977">
    <property type="component" value="Unassembled WGS sequence"/>
</dbReference>
<dbReference type="EMBL" id="NART01000071">
    <property type="protein sequence ID" value="OTQ08701.1"/>
    <property type="molecule type" value="Genomic_DNA"/>
</dbReference>